<feature type="domain" description="Semialdehyde dehydrogenase NAD-binding" evidence="18">
    <location>
        <begin position="4"/>
        <end position="124"/>
    </location>
</feature>
<dbReference type="GO" id="GO:0019877">
    <property type="term" value="P:diaminopimelate biosynthetic process"/>
    <property type="evidence" value="ECO:0007669"/>
    <property type="project" value="UniProtKB-KW"/>
</dbReference>
<evidence type="ECO:0000256" key="14">
    <source>
        <dbReference type="ARBA" id="ARBA00023167"/>
    </source>
</evidence>
<evidence type="ECO:0000313" key="20">
    <source>
        <dbReference type="Proteomes" id="UP000294466"/>
    </source>
</evidence>
<dbReference type="GO" id="GO:0009089">
    <property type="term" value="P:lysine biosynthetic process via diaminopimelate"/>
    <property type="evidence" value="ECO:0007669"/>
    <property type="project" value="UniProtKB-UniRule"/>
</dbReference>
<comment type="pathway">
    <text evidence="2">Amino-acid biosynthesis; L-methionine biosynthesis via de novo pathway; L-homoserine from L-aspartate: step 2/3.</text>
</comment>
<comment type="pathway">
    <text evidence="3">Amino-acid biosynthesis; L-lysine biosynthesis via DAP pathway; (S)-tetrahydrodipicolinate from L-aspartate: step 2/4.</text>
</comment>
<dbReference type="PIRSF" id="PIRSF000148">
    <property type="entry name" value="ASA_dh"/>
    <property type="match status" value="1"/>
</dbReference>
<comment type="catalytic activity">
    <reaction evidence="15">
        <text>L-aspartate 4-semialdehyde + phosphate + NADP(+) = 4-phospho-L-aspartate + NADPH + H(+)</text>
        <dbReference type="Rhea" id="RHEA:24284"/>
        <dbReference type="ChEBI" id="CHEBI:15378"/>
        <dbReference type="ChEBI" id="CHEBI:43474"/>
        <dbReference type="ChEBI" id="CHEBI:57535"/>
        <dbReference type="ChEBI" id="CHEBI:57783"/>
        <dbReference type="ChEBI" id="CHEBI:58349"/>
        <dbReference type="ChEBI" id="CHEBI:537519"/>
        <dbReference type="EC" id="1.2.1.11"/>
    </reaction>
</comment>
<dbReference type="PROSITE" id="PS01103">
    <property type="entry name" value="ASD"/>
    <property type="match status" value="1"/>
</dbReference>
<dbReference type="InterPro" id="IPR036291">
    <property type="entry name" value="NAD(P)-bd_dom_sf"/>
</dbReference>
<evidence type="ECO:0000256" key="13">
    <source>
        <dbReference type="ARBA" id="ARBA00023154"/>
    </source>
</evidence>
<dbReference type="UniPathway" id="UPA00050">
    <property type="reaction ID" value="UER00463"/>
</dbReference>
<reference evidence="19 20" key="1">
    <citation type="submission" date="2019-02" db="EMBL/GenBank/DDBJ databases">
        <authorList>
            <person name="Manzano-Marin A."/>
            <person name="Manzano-Marin A."/>
        </authorList>
    </citation>
    <scope>NUCLEOTIDE SEQUENCE [LARGE SCALE GENOMIC DNA]</scope>
    <source>
        <strain evidence="19 20">BuCisplendens/pseudotsugae</strain>
    </source>
</reference>
<feature type="active site" description="Acyl-thioester intermediate" evidence="17">
    <location>
        <position position="137"/>
    </location>
</feature>
<evidence type="ECO:0000256" key="15">
    <source>
        <dbReference type="ARBA" id="ARBA00047891"/>
    </source>
</evidence>
<dbReference type="OrthoDB" id="9022717at2"/>
<keyword evidence="10" id="KW-0521">NADP</keyword>
<dbReference type="UniPathway" id="UPA00051">
    <property type="reaction ID" value="UER00464"/>
</dbReference>
<dbReference type="NCBIfam" id="TIGR01745">
    <property type="entry name" value="asd_gamma"/>
    <property type="match status" value="1"/>
</dbReference>
<dbReference type="Proteomes" id="UP000294466">
    <property type="component" value="Chromosome"/>
</dbReference>
<dbReference type="GO" id="GO:0046983">
    <property type="term" value="F:protein dimerization activity"/>
    <property type="evidence" value="ECO:0007669"/>
    <property type="project" value="InterPro"/>
</dbReference>
<dbReference type="Pfam" id="PF01118">
    <property type="entry name" value="Semialdhyde_dh"/>
    <property type="match status" value="1"/>
</dbReference>
<dbReference type="CDD" id="cd02314">
    <property type="entry name" value="VcASADH1_like_N"/>
    <property type="match status" value="1"/>
</dbReference>
<evidence type="ECO:0000256" key="16">
    <source>
        <dbReference type="NCBIfam" id="TIGR01745"/>
    </source>
</evidence>
<dbReference type="GO" id="GO:0004073">
    <property type="term" value="F:aspartate-semialdehyde dehydrogenase activity"/>
    <property type="evidence" value="ECO:0007669"/>
    <property type="project" value="UniProtKB-UniRule"/>
</dbReference>
<dbReference type="InterPro" id="IPR000319">
    <property type="entry name" value="Asp-semialdehyde_DH_CS"/>
</dbReference>
<evidence type="ECO:0000313" key="19">
    <source>
        <dbReference type="EMBL" id="VFP77862.1"/>
    </source>
</evidence>
<name>A0A451CX34_9GAMM</name>
<dbReference type="InterPro" id="IPR000534">
    <property type="entry name" value="Semialdehyde_DH_NAD-bd"/>
</dbReference>
<evidence type="ECO:0000256" key="9">
    <source>
        <dbReference type="ARBA" id="ARBA00022697"/>
    </source>
</evidence>
<evidence type="ECO:0000256" key="12">
    <source>
        <dbReference type="ARBA" id="ARBA00023002"/>
    </source>
</evidence>
<dbReference type="Pfam" id="PF02774">
    <property type="entry name" value="Semialdhyde_dhC"/>
    <property type="match status" value="1"/>
</dbReference>
<dbReference type="GO" id="GO:0009088">
    <property type="term" value="P:threonine biosynthetic process"/>
    <property type="evidence" value="ECO:0007669"/>
    <property type="project" value="UniProtKB-UniPathway"/>
</dbReference>
<dbReference type="Gene3D" id="3.30.360.10">
    <property type="entry name" value="Dihydrodipicolinate Reductase, domain 2"/>
    <property type="match status" value="1"/>
</dbReference>
<keyword evidence="11" id="KW-0220">Diaminopimelate biosynthesis</keyword>
<evidence type="ECO:0000256" key="1">
    <source>
        <dbReference type="ARBA" id="ARBA00002492"/>
    </source>
</evidence>
<organism evidence="19 20">
    <name type="scientific">Buchnera aphidicola</name>
    <name type="common">Cinara cf. splendens/pseudotsugae 3390</name>
    <dbReference type="NCBI Taxonomy" id="2518980"/>
    <lineage>
        <taxon>Bacteria</taxon>
        <taxon>Pseudomonadati</taxon>
        <taxon>Pseudomonadota</taxon>
        <taxon>Gammaproteobacteria</taxon>
        <taxon>Enterobacterales</taxon>
        <taxon>Erwiniaceae</taxon>
        <taxon>Buchnera</taxon>
    </lineage>
</organism>
<evidence type="ECO:0000259" key="18">
    <source>
        <dbReference type="SMART" id="SM00859"/>
    </source>
</evidence>
<evidence type="ECO:0000256" key="5">
    <source>
        <dbReference type="ARBA" id="ARBA00010584"/>
    </source>
</evidence>
<gene>
    <name evidence="19" type="primary">asd</name>
    <name evidence="19" type="ORF">BUCISPPS3390_289</name>
</gene>
<dbReference type="Gene3D" id="3.40.50.720">
    <property type="entry name" value="NAD(P)-binding Rossmann-like Domain"/>
    <property type="match status" value="1"/>
</dbReference>
<proteinExistence type="inferred from homology"/>
<keyword evidence="8" id="KW-0028">Amino-acid biosynthesis</keyword>
<evidence type="ECO:0000256" key="2">
    <source>
        <dbReference type="ARBA" id="ARBA00005021"/>
    </source>
</evidence>
<dbReference type="EMBL" id="LR217692">
    <property type="protein sequence ID" value="VFP77862.1"/>
    <property type="molecule type" value="Genomic_DNA"/>
</dbReference>
<comment type="subunit">
    <text evidence="6">Homodimer.</text>
</comment>
<feature type="active site" description="Proton acceptor" evidence="17">
    <location>
        <position position="275"/>
    </location>
</feature>
<keyword evidence="14" id="KW-0486">Methionine biosynthesis</keyword>
<comment type="pathway">
    <text evidence="4">Amino-acid biosynthesis; L-threonine biosynthesis; L-threonine from L-aspartate: step 2/5.</text>
</comment>
<dbReference type="AlphaFoldDB" id="A0A451CX34"/>
<dbReference type="PANTHER" id="PTHR46278:SF4">
    <property type="entry name" value="ASPARTATE-SEMIALDEHYDE DEHYDROGENASE"/>
    <property type="match status" value="1"/>
</dbReference>
<dbReference type="GO" id="GO:0009086">
    <property type="term" value="P:methionine biosynthetic process"/>
    <property type="evidence" value="ECO:0007669"/>
    <property type="project" value="UniProtKB-KW"/>
</dbReference>
<dbReference type="EC" id="1.2.1.11" evidence="7 16"/>
<evidence type="ECO:0000256" key="4">
    <source>
        <dbReference type="ARBA" id="ARBA00005097"/>
    </source>
</evidence>
<comment type="similarity">
    <text evidence="5">Belongs to the aspartate-semialdehyde dehydrogenase family.</text>
</comment>
<dbReference type="PANTHER" id="PTHR46278">
    <property type="entry name" value="DEHYDROGENASE, PUTATIVE-RELATED"/>
    <property type="match status" value="1"/>
</dbReference>
<dbReference type="NCBIfam" id="NF005144">
    <property type="entry name" value="PRK06598.1"/>
    <property type="match status" value="1"/>
</dbReference>
<dbReference type="InterPro" id="IPR012280">
    <property type="entry name" value="Semialdhyde_DH_dimer_dom"/>
</dbReference>
<keyword evidence="13" id="KW-0457">Lysine biosynthesis</keyword>
<accession>A0A451CX34</accession>
<sequence>MKKLVGFIGWRGMVGSVLLDSLQKNNDFIGFRSVFFTTSQLCGTPPHVTNSIATRLEDAYNIEYLITLDIIVSCQGERYTTQVYTKLKKNGWKGYWIDASSYLRMHDDSIIVLDPVNLKSIQLGIEQGVKTFVGGNCTVSLMLMALGGLFKNHLVDWISVSTYQSVSGSGSQGMLNLIKQIEHVYQNISPHLPLSKSILDVEKIFTGSLNNMYNSVHNSKIPILGNLIPWIDVSMKNGQTKEEWKGSAETNKILNSKKNILIDGTCVRIPVLRCHSQSFTIKLNRDISIREFESLISSHNPWVKVIDNNFNSVTAQLNPLRVSGTLDIPVGRIKKLNIGKKYFSAFSVGDQLLWGAAEPLRRMLNILINSL</sequence>
<dbReference type="SUPFAM" id="SSF55347">
    <property type="entry name" value="Glyceraldehyde-3-phosphate dehydrogenase-like, C-terminal domain"/>
    <property type="match status" value="1"/>
</dbReference>
<comment type="function">
    <text evidence="1">Catalyzes the NADPH-dependent formation of L-aspartate-semialdehyde (L-ASA) by the reductive dephosphorylation of L-aspartyl-4-phosphate.</text>
</comment>
<evidence type="ECO:0000256" key="10">
    <source>
        <dbReference type="ARBA" id="ARBA00022857"/>
    </source>
</evidence>
<dbReference type="GO" id="GO:0050661">
    <property type="term" value="F:NADP binding"/>
    <property type="evidence" value="ECO:0007669"/>
    <property type="project" value="InterPro"/>
</dbReference>
<evidence type="ECO:0000256" key="3">
    <source>
        <dbReference type="ARBA" id="ARBA00005076"/>
    </source>
</evidence>
<keyword evidence="12 19" id="KW-0560">Oxidoreductase</keyword>
<evidence type="ECO:0000256" key="17">
    <source>
        <dbReference type="PIRSR" id="PIRSR000148-1"/>
    </source>
</evidence>
<dbReference type="RefSeq" id="WP_154060879.1">
    <property type="nucleotide sequence ID" value="NZ_LR217692.1"/>
</dbReference>
<evidence type="ECO:0000256" key="6">
    <source>
        <dbReference type="ARBA" id="ARBA00011738"/>
    </source>
</evidence>
<evidence type="ECO:0000256" key="11">
    <source>
        <dbReference type="ARBA" id="ARBA00022915"/>
    </source>
</evidence>
<protein>
    <recommendedName>
        <fullName evidence="7 16">Aspartate-semialdehyde dehydrogenase</fullName>
        <ecNumber evidence="7 16">1.2.1.11</ecNumber>
    </recommendedName>
</protein>
<dbReference type="SMART" id="SM00859">
    <property type="entry name" value="Semialdhyde_dh"/>
    <property type="match status" value="1"/>
</dbReference>
<dbReference type="InterPro" id="IPR011534">
    <property type="entry name" value="Asp_ADH_gamma-type"/>
</dbReference>
<dbReference type="SUPFAM" id="SSF51735">
    <property type="entry name" value="NAD(P)-binding Rossmann-fold domains"/>
    <property type="match status" value="1"/>
</dbReference>
<evidence type="ECO:0000256" key="7">
    <source>
        <dbReference type="ARBA" id="ARBA00013120"/>
    </source>
</evidence>
<dbReference type="GO" id="GO:0051287">
    <property type="term" value="F:NAD binding"/>
    <property type="evidence" value="ECO:0007669"/>
    <property type="project" value="InterPro"/>
</dbReference>
<dbReference type="GO" id="GO:0009097">
    <property type="term" value="P:isoleucine biosynthetic process"/>
    <property type="evidence" value="ECO:0007669"/>
    <property type="project" value="InterPro"/>
</dbReference>
<keyword evidence="9" id="KW-0791">Threonine biosynthesis</keyword>
<dbReference type="UniPathway" id="UPA00034">
    <property type="reaction ID" value="UER00016"/>
</dbReference>
<evidence type="ECO:0000256" key="8">
    <source>
        <dbReference type="ARBA" id="ARBA00022605"/>
    </source>
</evidence>